<dbReference type="EMBL" id="JAPFQI010000041">
    <property type="protein sequence ID" value="MCW8088477.1"/>
    <property type="molecule type" value="Genomic_DNA"/>
</dbReference>
<keyword evidence="3" id="KW-1185">Reference proteome</keyword>
<comment type="caution">
    <text evidence="2">The sequence shown here is derived from an EMBL/GenBank/DDBJ whole genome shotgun (WGS) entry which is preliminary data.</text>
</comment>
<proteinExistence type="predicted"/>
<gene>
    <name evidence="2" type="ORF">OF850_23135</name>
</gene>
<feature type="region of interest" description="Disordered" evidence="1">
    <location>
        <begin position="206"/>
        <end position="309"/>
    </location>
</feature>
<name>A0ABT3P233_9PROT</name>
<reference evidence="2 3" key="1">
    <citation type="submission" date="2022-10" db="EMBL/GenBank/DDBJ databases">
        <title>Roseococcus glaciei nov., sp. nov., isolated from glacier.</title>
        <authorList>
            <person name="Liu Q."/>
            <person name="Xin Y.-H."/>
        </authorList>
    </citation>
    <scope>NUCLEOTIDE SEQUENCE [LARGE SCALE GENOMIC DNA]</scope>
    <source>
        <strain evidence="2 3">MDT2-1-1</strain>
    </source>
</reference>
<organism evidence="2 3">
    <name type="scientific">Sabulicella glaciei</name>
    <dbReference type="NCBI Taxonomy" id="2984948"/>
    <lineage>
        <taxon>Bacteria</taxon>
        <taxon>Pseudomonadati</taxon>
        <taxon>Pseudomonadota</taxon>
        <taxon>Alphaproteobacteria</taxon>
        <taxon>Acetobacterales</taxon>
        <taxon>Acetobacteraceae</taxon>
        <taxon>Sabulicella</taxon>
    </lineage>
</organism>
<feature type="compositionally biased region" description="Basic and acidic residues" evidence="1">
    <location>
        <begin position="267"/>
        <end position="279"/>
    </location>
</feature>
<evidence type="ECO:0000313" key="3">
    <source>
        <dbReference type="Proteomes" id="UP001526430"/>
    </source>
</evidence>
<accession>A0ABT3P233</accession>
<evidence type="ECO:0000313" key="2">
    <source>
        <dbReference type="EMBL" id="MCW8088477.1"/>
    </source>
</evidence>
<feature type="compositionally biased region" description="Basic and acidic residues" evidence="1">
    <location>
        <begin position="299"/>
        <end position="309"/>
    </location>
</feature>
<dbReference type="Proteomes" id="UP001526430">
    <property type="component" value="Unassembled WGS sequence"/>
</dbReference>
<sequence>MAHVAQIAELTGRPHSGPAGRLPHKIARRFRRRWRDGAQKLILSMDRVLESAALDAVDAKRGPGLVCGEDLAFWLTPVLDGLSDLGANVPELRDLIVERLTLSFKKMKLLEVPKLSVQTLYKGRTKANREFGHPHVRAKIFQAFPHLMTEIPLCQEEAEITLKDALRAAFGFSGTSESASLEPSLSPQMEKLLSRRAVQEKAARLAAFGPRDDDIPQQAPSGDKPFVSEKEPTTSLQEPDASDALTKIQAQTKSQAPEGDEETEEERIERIERNKREMDQAISPTRPTKPRINLGSLEETAKKGMKHDG</sequence>
<protein>
    <submittedName>
        <fullName evidence="2">Uncharacterized protein</fullName>
    </submittedName>
</protein>
<evidence type="ECO:0000256" key="1">
    <source>
        <dbReference type="SAM" id="MobiDB-lite"/>
    </source>
</evidence>